<organism evidence="2 3">
    <name type="scientific">Nocardia otitidiscaviarum</name>
    <dbReference type="NCBI Taxonomy" id="1823"/>
    <lineage>
        <taxon>Bacteria</taxon>
        <taxon>Bacillati</taxon>
        <taxon>Actinomycetota</taxon>
        <taxon>Actinomycetes</taxon>
        <taxon>Mycobacteriales</taxon>
        <taxon>Nocardiaceae</taxon>
        <taxon>Nocardia</taxon>
    </lineage>
</organism>
<dbReference type="EMBL" id="CP041695">
    <property type="protein sequence ID" value="QDP81406.1"/>
    <property type="molecule type" value="Genomic_DNA"/>
</dbReference>
<feature type="domain" description="DUF5753" evidence="1">
    <location>
        <begin position="4"/>
        <end position="119"/>
    </location>
</feature>
<dbReference type="AlphaFoldDB" id="A0A516NR73"/>
<gene>
    <name evidence="2" type="ORF">FOH10_24475</name>
</gene>
<evidence type="ECO:0000259" key="1">
    <source>
        <dbReference type="Pfam" id="PF19054"/>
    </source>
</evidence>
<proteinExistence type="predicted"/>
<sequence>MFELDVLLSEMVLRDRIGGPGVMAGQLLHLADMAQRPNVSIRVIPFDAPGHSGSLVGSFVFLEFPKLPATGLQEPPVVYVEGYAGDLYLERDPEVTRYRDAYAQIRRVALDENTSRQLILSLAKECEA</sequence>
<dbReference type="Pfam" id="PF19054">
    <property type="entry name" value="DUF5753"/>
    <property type="match status" value="1"/>
</dbReference>
<evidence type="ECO:0000313" key="3">
    <source>
        <dbReference type="Proteomes" id="UP000317039"/>
    </source>
</evidence>
<protein>
    <recommendedName>
        <fullName evidence="1">DUF5753 domain-containing protein</fullName>
    </recommendedName>
</protein>
<dbReference type="InterPro" id="IPR043917">
    <property type="entry name" value="DUF5753"/>
</dbReference>
<dbReference type="KEGG" id="nod:FOH10_24475"/>
<dbReference type="Proteomes" id="UP000317039">
    <property type="component" value="Chromosome"/>
</dbReference>
<evidence type="ECO:0000313" key="2">
    <source>
        <dbReference type="EMBL" id="QDP81406.1"/>
    </source>
</evidence>
<accession>A0A516NR73</accession>
<reference evidence="2 3" key="1">
    <citation type="submission" date="2019-07" db="EMBL/GenBank/DDBJ databases">
        <title>Complete Genome Sequence and Methylome Analysis of Nocardia otitidis-caviarum NEB252.</title>
        <authorList>
            <person name="Fomenkov A."/>
            <person name="Anton B.P."/>
            <person name="Vincze T."/>
            <person name="Roberts R.J."/>
        </authorList>
    </citation>
    <scope>NUCLEOTIDE SEQUENCE [LARGE SCALE GENOMIC DNA]</scope>
    <source>
        <strain evidence="2 3">NEB252</strain>
    </source>
</reference>
<name>A0A516NR73_9NOCA</name>